<dbReference type="Pfam" id="PF07992">
    <property type="entry name" value="Pyr_redox_2"/>
    <property type="match status" value="1"/>
</dbReference>
<organism evidence="2 3">
    <name type="scientific">Rhizopus oryzae</name>
    <name type="common">Mucormycosis agent</name>
    <name type="synonym">Rhizopus arrhizus var. delemar</name>
    <dbReference type="NCBI Taxonomy" id="64495"/>
    <lineage>
        <taxon>Eukaryota</taxon>
        <taxon>Fungi</taxon>
        <taxon>Fungi incertae sedis</taxon>
        <taxon>Mucoromycota</taxon>
        <taxon>Mucoromycotina</taxon>
        <taxon>Mucoromycetes</taxon>
        <taxon>Mucorales</taxon>
        <taxon>Mucorineae</taxon>
        <taxon>Rhizopodaceae</taxon>
        <taxon>Rhizopus</taxon>
    </lineage>
</organism>
<dbReference type="Proteomes" id="UP000717996">
    <property type="component" value="Unassembled WGS sequence"/>
</dbReference>
<reference evidence="2" key="1">
    <citation type="journal article" date="2020" name="Microb. Genom.">
        <title>Genetic diversity of clinical and environmental Mucorales isolates obtained from an investigation of mucormycosis cases among solid organ transplant recipients.</title>
        <authorList>
            <person name="Nguyen M.H."/>
            <person name="Kaul D."/>
            <person name="Muto C."/>
            <person name="Cheng S.J."/>
            <person name="Richter R.A."/>
            <person name="Bruno V.M."/>
            <person name="Liu G."/>
            <person name="Beyhan S."/>
            <person name="Sundermann A.J."/>
            <person name="Mounaud S."/>
            <person name="Pasculle A.W."/>
            <person name="Nierman W.C."/>
            <person name="Driscoll E."/>
            <person name="Cumbie R."/>
            <person name="Clancy C.J."/>
            <person name="Dupont C.L."/>
        </authorList>
    </citation>
    <scope>NUCLEOTIDE SEQUENCE</scope>
    <source>
        <strain evidence="2">GL16</strain>
    </source>
</reference>
<dbReference type="GO" id="GO:0050660">
    <property type="term" value="F:flavin adenine dinucleotide binding"/>
    <property type="evidence" value="ECO:0007669"/>
    <property type="project" value="TreeGrafter"/>
</dbReference>
<evidence type="ECO:0000313" key="3">
    <source>
        <dbReference type="Proteomes" id="UP000717996"/>
    </source>
</evidence>
<evidence type="ECO:0000313" key="2">
    <source>
        <dbReference type="EMBL" id="KAG1550522.1"/>
    </source>
</evidence>
<gene>
    <name evidence="2" type="ORF">G6F51_002399</name>
</gene>
<dbReference type="PANTHER" id="PTHR43735:SF11">
    <property type="entry name" value="HYPOTHETICAL OXIDOREDUCTASE (EUROFUNG)"/>
    <property type="match status" value="1"/>
</dbReference>
<dbReference type="SUPFAM" id="SSF51905">
    <property type="entry name" value="FAD/NAD(P)-binding domain"/>
    <property type="match status" value="1"/>
</dbReference>
<dbReference type="InterPro" id="IPR023753">
    <property type="entry name" value="FAD/NAD-binding_dom"/>
</dbReference>
<comment type="caution">
    <text evidence="2">The sequence shown here is derived from an EMBL/GenBank/DDBJ whole genome shotgun (WGS) entry which is preliminary data.</text>
</comment>
<accession>A0A9P6YJX8</accession>
<protein>
    <recommendedName>
        <fullName evidence="1">FAD/NAD(P)-binding domain-containing protein</fullName>
    </recommendedName>
</protein>
<dbReference type="PANTHER" id="PTHR43735">
    <property type="entry name" value="APOPTOSIS-INDUCING FACTOR 1"/>
    <property type="match status" value="1"/>
</dbReference>
<dbReference type="PRINTS" id="PR00411">
    <property type="entry name" value="PNDRDTASEI"/>
</dbReference>
<dbReference type="OrthoDB" id="202203at2759"/>
<dbReference type="AlphaFoldDB" id="A0A9P6YJX8"/>
<dbReference type="PRINTS" id="PR00368">
    <property type="entry name" value="FADPNR"/>
</dbReference>
<dbReference type="GO" id="GO:0004174">
    <property type="term" value="F:electron-transferring-flavoprotein dehydrogenase activity"/>
    <property type="evidence" value="ECO:0007669"/>
    <property type="project" value="TreeGrafter"/>
</dbReference>
<name>A0A9P6YJX8_RHIOR</name>
<dbReference type="Gene3D" id="3.50.50.60">
    <property type="entry name" value="FAD/NAD(P)-binding domain"/>
    <property type="match status" value="2"/>
</dbReference>
<proteinExistence type="predicted"/>
<dbReference type="GO" id="GO:0005737">
    <property type="term" value="C:cytoplasm"/>
    <property type="evidence" value="ECO:0007669"/>
    <property type="project" value="TreeGrafter"/>
</dbReference>
<dbReference type="InterPro" id="IPR036188">
    <property type="entry name" value="FAD/NAD-bd_sf"/>
</dbReference>
<feature type="domain" description="FAD/NAD(P)-binding" evidence="1">
    <location>
        <begin position="50"/>
        <end position="291"/>
    </location>
</feature>
<sequence>MGPALSWIEDPIQGYRLVLIEEKSHFNHVFAFPRASVISGFEHELFIPYDNVFSGDETIGKVVRARASAIHEDYVELDRDVPGFGKRVDYAYLVYCAGTKIPAPGRFNDLHTKEEGIAALKRYQKAIEQSERPVVIGAGAVGLELAAEIKEHYPEKHVTLLHSRNRYLPRYKVSMDVMIYNTLKKTGVKQVLGDRVILPPGGFPLEVKPIDIHTQGGKTIQGDLAIMCIGMTPNSDLLRKFSPKTINEKTGFVKIKNTMQIQDDRFQHIFAVGDVADHTDVKTGHYAWMQGLAALTNIKKLISGAKQEELEPYKSKDLALIKLILGQATVMQTHVLGPLVTVGSWIAGRSIPHNVYATANAGILKASPEDLLK</sequence>
<evidence type="ECO:0000259" key="1">
    <source>
        <dbReference type="Pfam" id="PF07992"/>
    </source>
</evidence>
<dbReference type="EMBL" id="JAANIT010000205">
    <property type="protein sequence ID" value="KAG1550522.1"/>
    <property type="molecule type" value="Genomic_DNA"/>
</dbReference>